<dbReference type="GO" id="GO:0005576">
    <property type="term" value="C:extracellular region"/>
    <property type="evidence" value="ECO:0007669"/>
    <property type="project" value="UniProtKB-SubCell"/>
</dbReference>
<dbReference type="InterPro" id="IPR043579">
    <property type="entry name" value="CUTINASE_2"/>
</dbReference>
<evidence type="ECO:0000256" key="6">
    <source>
        <dbReference type="ARBA" id="ARBA00022729"/>
    </source>
</evidence>
<evidence type="ECO:0000256" key="9">
    <source>
        <dbReference type="ARBA" id="ARBA00034045"/>
    </source>
</evidence>
<keyword evidence="5 12" id="KW-0964">Secreted</keyword>
<dbReference type="EMBL" id="JH971386">
    <property type="protein sequence ID" value="EKM82449.1"/>
    <property type="molecule type" value="Genomic_DNA"/>
</dbReference>
<keyword evidence="14" id="KW-1185">Reference proteome</keyword>
<dbReference type="AlphaFoldDB" id="K5W6J1"/>
<feature type="chain" id="PRO_5005138086" description="Cutinase" evidence="12">
    <location>
        <begin position="18"/>
        <end position="193"/>
    </location>
</feature>
<evidence type="ECO:0000313" key="14">
    <source>
        <dbReference type="Proteomes" id="UP000008493"/>
    </source>
</evidence>
<dbReference type="InterPro" id="IPR029058">
    <property type="entry name" value="AB_hydrolase_fold"/>
</dbReference>
<evidence type="ECO:0000256" key="7">
    <source>
        <dbReference type="ARBA" id="ARBA00022801"/>
    </source>
</evidence>
<proteinExistence type="inferred from homology"/>
<feature type="active site" evidence="10">
    <location>
        <position position="164"/>
    </location>
</feature>
<dbReference type="PANTHER" id="PTHR48250:SF1">
    <property type="entry name" value="CUTINASE"/>
    <property type="match status" value="1"/>
</dbReference>
<dbReference type="HOGENOM" id="CLU_040058_2_2_1"/>
<evidence type="ECO:0000256" key="8">
    <source>
        <dbReference type="ARBA" id="ARBA00023157"/>
    </source>
</evidence>
<evidence type="ECO:0000256" key="5">
    <source>
        <dbReference type="ARBA" id="ARBA00022525"/>
    </source>
</evidence>
<feature type="disulfide bond" evidence="11">
    <location>
        <begin position="160"/>
        <end position="167"/>
    </location>
</feature>
<dbReference type="GO" id="GO:0050525">
    <property type="term" value="F:cutinase activity"/>
    <property type="evidence" value="ECO:0007669"/>
    <property type="project" value="UniProtKB-UniRule"/>
</dbReference>
<protein>
    <recommendedName>
        <fullName evidence="3 12">Cutinase</fullName>
        <ecNumber evidence="3 12">3.1.1.74</ecNumber>
    </recommendedName>
</protein>
<dbReference type="EC" id="3.1.1.74" evidence="3 12"/>
<comment type="catalytic activity">
    <reaction evidence="9 12">
        <text>cutin + H2O = cutin monomers.</text>
        <dbReference type="EC" id="3.1.1.74"/>
    </reaction>
</comment>
<evidence type="ECO:0000256" key="12">
    <source>
        <dbReference type="RuleBase" id="RU361263"/>
    </source>
</evidence>
<dbReference type="GeneID" id="18825385"/>
<feature type="signal peptide" evidence="12">
    <location>
        <begin position="1"/>
        <end position="17"/>
    </location>
</feature>
<dbReference type="RefSeq" id="XP_007326464.1">
    <property type="nucleotide sequence ID" value="XM_007326402.1"/>
</dbReference>
<comment type="similarity">
    <text evidence="2 12">Belongs to the cutinase family.</text>
</comment>
<comment type="function">
    <text evidence="12">Catalyzes the hydrolysis of complex carboxylic polyesters found in the cell wall of plants. Degrades cutin, a macromolecule that forms the structure of the plant cuticle.</text>
</comment>
<comment type="subcellular location">
    <subcellularLocation>
        <location evidence="1 12">Secreted</location>
    </subcellularLocation>
</comment>
<reference evidence="14" key="1">
    <citation type="journal article" date="2012" name="Proc. Natl. Acad. Sci. U.S.A.">
        <title>Genome sequence of the button mushroom Agaricus bisporus reveals mechanisms governing adaptation to a humic-rich ecological niche.</title>
        <authorList>
            <person name="Morin E."/>
            <person name="Kohler A."/>
            <person name="Baker A.R."/>
            <person name="Foulongne-Oriol M."/>
            <person name="Lombard V."/>
            <person name="Nagy L.G."/>
            <person name="Ohm R.A."/>
            <person name="Patyshakuliyeva A."/>
            <person name="Brun A."/>
            <person name="Aerts A.L."/>
            <person name="Bailey A.M."/>
            <person name="Billette C."/>
            <person name="Coutinho P.M."/>
            <person name="Deakin G."/>
            <person name="Doddapaneni H."/>
            <person name="Floudas D."/>
            <person name="Grimwood J."/>
            <person name="Hilden K."/>
            <person name="Kuees U."/>
            <person name="LaButti K.M."/>
            <person name="Lapidus A."/>
            <person name="Lindquist E.A."/>
            <person name="Lucas S.M."/>
            <person name="Murat C."/>
            <person name="Riley R.W."/>
            <person name="Salamov A.A."/>
            <person name="Schmutz J."/>
            <person name="Subramanian V."/>
            <person name="Woesten H.A.B."/>
            <person name="Xu J."/>
            <person name="Eastwood D.C."/>
            <person name="Foster G.D."/>
            <person name="Sonnenberg A.S."/>
            <person name="Cullen D."/>
            <person name="de Vries R.P."/>
            <person name="Lundell T."/>
            <person name="Hibbett D.S."/>
            <person name="Henrissat B."/>
            <person name="Burton K.S."/>
            <person name="Kerrigan R.W."/>
            <person name="Challen M.P."/>
            <person name="Grigoriev I.V."/>
            <person name="Martin F."/>
        </authorList>
    </citation>
    <scope>NUCLEOTIDE SEQUENCE [LARGE SCALE GENOMIC DNA]</scope>
    <source>
        <strain evidence="14">JB137-S8 / ATCC MYA-4627 / FGSC 10392</strain>
    </source>
</reference>
<evidence type="ECO:0000256" key="11">
    <source>
        <dbReference type="PIRSR" id="PIRSR611150-2"/>
    </source>
</evidence>
<feature type="disulfide bond" evidence="11">
    <location>
        <begin position="26"/>
        <end position="101"/>
    </location>
</feature>
<dbReference type="GO" id="GO:0016052">
    <property type="term" value="P:carbohydrate catabolic process"/>
    <property type="evidence" value="ECO:0007669"/>
    <property type="project" value="TreeGrafter"/>
</dbReference>
<evidence type="ECO:0000256" key="4">
    <source>
        <dbReference type="ARBA" id="ARBA00022487"/>
    </source>
</evidence>
<name>K5W6J1_AGABU</name>
<dbReference type="InterPro" id="IPR000675">
    <property type="entry name" value="Cutinase/axe"/>
</dbReference>
<keyword evidence="7 12" id="KW-0378">Hydrolase</keyword>
<dbReference type="InterPro" id="IPR011150">
    <property type="entry name" value="Cutinase_monf"/>
</dbReference>
<organism evidence="13 14">
    <name type="scientific">Agaricus bisporus var. burnettii (strain JB137-S8 / ATCC MYA-4627 / FGSC 10392)</name>
    <name type="common">White button mushroom</name>
    <dbReference type="NCBI Taxonomy" id="597362"/>
    <lineage>
        <taxon>Eukaryota</taxon>
        <taxon>Fungi</taxon>
        <taxon>Dikarya</taxon>
        <taxon>Basidiomycota</taxon>
        <taxon>Agaricomycotina</taxon>
        <taxon>Agaricomycetes</taxon>
        <taxon>Agaricomycetidae</taxon>
        <taxon>Agaricales</taxon>
        <taxon>Agaricineae</taxon>
        <taxon>Agaricaceae</taxon>
        <taxon>Agaricus</taxon>
    </lineage>
</organism>
<evidence type="ECO:0000313" key="13">
    <source>
        <dbReference type="EMBL" id="EKM82449.1"/>
    </source>
</evidence>
<dbReference type="PROSITE" id="PS00155">
    <property type="entry name" value="CUTINASE_1"/>
    <property type="match status" value="1"/>
</dbReference>
<dbReference type="eggNOG" id="ENOG502S3AW">
    <property type="taxonomic scope" value="Eukaryota"/>
</dbReference>
<dbReference type="OrthoDB" id="3225429at2759"/>
<dbReference type="PRINTS" id="PR00129">
    <property type="entry name" value="CUTINASE"/>
</dbReference>
<dbReference type="Pfam" id="PF01083">
    <property type="entry name" value="Cutinase"/>
    <property type="match status" value="1"/>
</dbReference>
<sequence>MFKANFFALALSALAYAAPFSSRQACADVTVVYARGTTEVPLIGTVVGPPFASALRIALGGRSLNFVGVDYDADIAGFLVGGDPEGARTMARDVTSFANSCPDTAIVMSGYSQGAQVTHLAAEQLSSSVRERVNAVVVFGDPKNGDGFPGVLDDRSITFCAFGDNICDGGVLVLLPHLSYGRPETGASAKSEG</sequence>
<dbReference type="SUPFAM" id="SSF53474">
    <property type="entry name" value="alpha/beta-Hydrolases"/>
    <property type="match status" value="1"/>
</dbReference>
<evidence type="ECO:0000256" key="3">
    <source>
        <dbReference type="ARBA" id="ARBA00013095"/>
    </source>
</evidence>
<evidence type="ECO:0000256" key="10">
    <source>
        <dbReference type="PIRSR" id="PIRSR611150-1"/>
    </source>
</evidence>
<dbReference type="KEGG" id="abp:AGABI1DRAFT117924"/>
<dbReference type="InterPro" id="IPR043580">
    <property type="entry name" value="CUTINASE_1"/>
</dbReference>
<evidence type="ECO:0000256" key="1">
    <source>
        <dbReference type="ARBA" id="ARBA00004613"/>
    </source>
</evidence>
<dbReference type="PANTHER" id="PTHR48250">
    <property type="entry name" value="CUTINASE 2-RELATED"/>
    <property type="match status" value="1"/>
</dbReference>
<evidence type="ECO:0000256" key="2">
    <source>
        <dbReference type="ARBA" id="ARBA00007534"/>
    </source>
</evidence>
<accession>K5W6J1</accession>
<dbReference type="PROSITE" id="PS00931">
    <property type="entry name" value="CUTINASE_2"/>
    <property type="match status" value="1"/>
</dbReference>
<feature type="active site" description="Proton donor/acceptor" evidence="10">
    <location>
        <position position="177"/>
    </location>
</feature>
<keyword evidence="8 11" id="KW-1015">Disulfide bond</keyword>
<feature type="active site" description="Nucleophile" evidence="10">
    <location>
        <position position="112"/>
    </location>
</feature>
<dbReference type="Gene3D" id="3.40.50.1820">
    <property type="entry name" value="alpha/beta hydrolase"/>
    <property type="match status" value="1"/>
</dbReference>
<dbReference type="SMART" id="SM01110">
    <property type="entry name" value="Cutinase"/>
    <property type="match status" value="1"/>
</dbReference>
<dbReference type="InParanoid" id="K5W6J1"/>
<dbReference type="Proteomes" id="UP000008493">
    <property type="component" value="Unassembled WGS sequence"/>
</dbReference>
<gene>
    <name evidence="13" type="ORF">AGABI1DRAFT_117924</name>
</gene>
<dbReference type="OMA" id="YPAGSNF"/>
<keyword evidence="4 12" id="KW-0719">Serine esterase</keyword>
<keyword evidence="6 12" id="KW-0732">Signal</keyword>